<protein>
    <submittedName>
        <fullName evidence="5">Uncharacterized protein</fullName>
    </submittedName>
</protein>
<feature type="compositionally biased region" description="Pro residues" evidence="4">
    <location>
        <begin position="499"/>
        <end position="512"/>
    </location>
</feature>
<feature type="compositionally biased region" description="Pro residues" evidence="4">
    <location>
        <begin position="528"/>
        <end position="542"/>
    </location>
</feature>
<accession>A0A8H7W6C8</accession>
<feature type="non-terminal residue" evidence="5">
    <location>
        <position position="613"/>
    </location>
</feature>
<evidence type="ECO:0000313" key="5">
    <source>
        <dbReference type="EMBL" id="KAG4416997.1"/>
    </source>
</evidence>
<keyword evidence="6" id="KW-1185">Reference proteome</keyword>
<dbReference type="Proteomes" id="UP000664132">
    <property type="component" value="Unassembled WGS sequence"/>
</dbReference>
<reference evidence="5" key="1">
    <citation type="submission" date="2021-02" db="EMBL/GenBank/DDBJ databases">
        <title>Genome sequence Cadophora malorum strain M34.</title>
        <authorList>
            <person name="Stefanovic E."/>
            <person name="Vu D."/>
            <person name="Scully C."/>
            <person name="Dijksterhuis J."/>
            <person name="Roader J."/>
            <person name="Houbraken J."/>
        </authorList>
    </citation>
    <scope>NUCLEOTIDE SEQUENCE</scope>
    <source>
        <strain evidence="5">M34</strain>
    </source>
</reference>
<proteinExistence type="predicted"/>
<feature type="compositionally biased region" description="Polar residues" evidence="4">
    <location>
        <begin position="556"/>
        <end position="565"/>
    </location>
</feature>
<comment type="caution">
    <text evidence="5">The sequence shown here is derived from an EMBL/GenBank/DDBJ whole genome shotgun (WGS) entry which is preliminary data.</text>
</comment>
<dbReference type="OrthoDB" id="20368at2759"/>
<evidence type="ECO:0000256" key="2">
    <source>
        <dbReference type="ARBA" id="ARBA00023253"/>
    </source>
</evidence>
<keyword evidence="1" id="KW-0808">Transferase</keyword>
<dbReference type="CDD" id="cd11296">
    <property type="entry name" value="O-FucT_like"/>
    <property type="match status" value="1"/>
</dbReference>
<organism evidence="5 6">
    <name type="scientific">Cadophora malorum</name>
    <dbReference type="NCBI Taxonomy" id="108018"/>
    <lineage>
        <taxon>Eukaryota</taxon>
        <taxon>Fungi</taxon>
        <taxon>Dikarya</taxon>
        <taxon>Ascomycota</taxon>
        <taxon>Pezizomycotina</taxon>
        <taxon>Leotiomycetes</taxon>
        <taxon>Helotiales</taxon>
        <taxon>Ploettnerulaceae</taxon>
        <taxon>Cadophora</taxon>
    </lineage>
</organism>
<feature type="region of interest" description="Disordered" evidence="4">
    <location>
        <begin position="470"/>
        <end position="613"/>
    </location>
</feature>
<sequence>MPLSTQASTAIKLSIALFSLAITAFYLFSGAADITHRDYKALYQTAVKGKKAWYVESLLAEESEIDGPFNNSTLVELCRTREWTPGLIFKCEAPEGGIGNVRNIFLNCVRYAIEAGATGFIVPEILLRTTSSPDGTNVPFTHYFDLDHFSTTLQNTCPQIHLIAHQNDLFDLPSTATPVPLVPTSITTSLLGGFILGEPGNWSASFHSFLNITHPVPPSTAKPVLVSLAAPLLQFPLTYDDPHLVAQFGRILRFRPDVRRIAATVMYALNTNHNLGLEPGRGVVPGKFYGAHLRTGQDAVAAGWTPYEVQEHNYIAHALKAHLGLIYVTPTTPADVEAFRNTAANVSISVETKETLLASVSPLESASVYTPLKGFEEEWGMLQGLSWDQQLLVDFEVLLRCSLFGGMWESSFSWNVAMRRHVVASGAKGWTSIAQRGKELDELARVKRGIMSRAFDGIEGGSVVVAREKVNSEEAPEAGSESEEHKDPESPPEADSPPSEDPSPSPDSPPTDPASEPSPESESQPEPESQPSPSPEPEPPTSPSTSAPPGEHPQFSAENPATLSETETDLEDRLEAEKNAAGPPATANVDVGGEGVREGEASFEDSLSVVFGP</sequence>
<dbReference type="GO" id="GO:0006004">
    <property type="term" value="P:fucose metabolic process"/>
    <property type="evidence" value="ECO:0007669"/>
    <property type="project" value="UniProtKB-KW"/>
</dbReference>
<dbReference type="AlphaFoldDB" id="A0A8H7W6C8"/>
<dbReference type="Gene3D" id="3.40.50.11350">
    <property type="match status" value="1"/>
</dbReference>
<gene>
    <name evidence="5" type="ORF">IFR04_009887</name>
</gene>
<evidence type="ECO:0000256" key="3">
    <source>
        <dbReference type="ARBA" id="ARBA00023277"/>
    </source>
</evidence>
<keyword evidence="3" id="KW-0119">Carbohydrate metabolism</keyword>
<evidence type="ECO:0000256" key="4">
    <source>
        <dbReference type="SAM" id="MobiDB-lite"/>
    </source>
</evidence>
<evidence type="ECO:0000256" key="1">
    <source>
        <dbReference type="ARBA" id="ARBA00022679"/>
    </source>
</evidence>
<feature type="compositionally biased region" description="Low complexity" evidence="4">
    <location>
        <begin position="513"/>
        <end position="527"/>
    </location>
</feature>
<evidence type="ECO:0000313" key="6">
    <source>
        <dbReference type="Proteomes" id="UP000664132"/>
    </source>
</evidence>
<dbReference type="InterPro" id="IPR019378">
    <property type="entry name" value="GDP-Fuc_O-FucTrfase"/>
</dbReference>
<dbReference type="Pfam" id="PF10250">
    <property type="entry name" value="O-FucT"/>
    <property type="match status" value="1"/>
</dbReference>
<name>A0A8H7W6C8_9HELO</name>
<dbReference type="GO" id="GO:0016740">
    <property type="term" value="F:transferase activity"/>
    <property type="evidence" value="ECO:0007669"/>
    <property type="project" value="UniProtKB-KW"/>
</dbReference>
<dbReference type="EMBL" id="JAFJYH010000168">
    <property type="protein sequence ID" value="KAG4416997.1"/>
    <property type="molecule type" value="Genomic_DNA"/>
</dbReference>
<keyword evidence="2" id="KW-0294">Fucose metabolism</keyword>